<evidence type="ECO:0000256" key="1">
    <source>
        <dbReference type="SAM" id="MobiDB-lite"/>
    </source>
</evidence>
<evidence type="ECO:0000259" key="2">
    <source>
        <dbReference type="Pfam" id="PF12776"/>
    </source>
</evidence>
<comment type="caution">
    <text evidence="3">The sequence shown here is derived from an EMBL/GenBank/DDBJ whole genome shotgun (WGS) entry which is preliminary data.</text>
</comment>
<sequence length="336" mass="37822">MEADGSFGEEHGSNEKHHDEVQAVEKILDAGYFTWTKMMDTFLLEVLREQQLKGLKNDRSFQPEAFRVAVKALNTKFNMKITRKKIVNRLKTLKENMHLVIQALGKSGLSWNDNTKKVEAAPTVWDDLIMANPKLKRIRDKEICNFEFLCDIFGVDRAKGGISTTCKERLQQLEKDAITIDDVDRLQAENVVILDNMENPTSGAHHENANGVSPSTKSMKKSSKLGVKRKFQDVDTNNTDSKTPGSQMEEGLNRVTNSMSDIARALQVANENFIKSNSRVYSPEEIIAELKKLGISGDGMLDAAAFLMSDNKKAGLFFAYPDELKGRWLERNGFDV</sequence>
<reference evidence="3" key="1">
    <citation type="journal article" date="2022" name="Cell">
        <title>Repeat-based holocentromeres influence genome architecture and karyotype evolution.</title>
        <authorList>
            <person name="Hofstatter P.G."/>
            <person name="Thangavel G."/>
            <person name="Lux T."/>
            <person name="Neumann P."/>
            <person name="Vondrak T."/>
            <person name="Novak P."/>
            <person name="Zhang M."/>
            <person name="Costa L."/>
            <person name="Castellani M."/>
            <person name="Scott A."/>
            <person name="Toegelov H."/>
            <person name="Fuchs J."/>
            <person name="Mata-Sucre Y."/>
            <person name="Dias Y."/>
            <person name="Vanzela A.L.L."/>
            <person name="Huettel B."/>
            <person name="Almeida C.C.S."/>
            <person name="Simkova H."/>
            <person name="Souza G."/>
            <person name="Pedrosa-Harand A."/>
            <person name="Macas J."/>
            <person name="Mayer K.F.X."/>
            <person name="Houben A."/>
            <person name="Marques A."/>
        </authorList>
    </citation>
    <scope>NUCLEOTIDE SEQUENCE</scope>
    <source>
        <strain evidence="3">RhyBre1mFocal</strain>
    </source>
</reference>
<feature type="compositionally biased region" description="Basic and acidic residues" evidence="1">
    <location>
        <begin position="8"/>
        <end position="20"/>
    </location>
</feature>
<protein>
    <recommendedName>
        <fullName evidence="2">Myb/SANT-like domain-containing protein</fullName>
    </recommendedName>
</protein>
<gene>
    <name evidence="3" type="ORF">LUZ63_004918</name>
</gene>
<accession>A0A9Q0CM37</accession>
<dbReference type="OrthoDB" id="626684at2759"/>
<feature type="region of interest" description="Disordered" evidence="1">
    <location>
        <begin position="1"/>
        <end position="20"/>
    </location>
</feature>
<proteinExistence type="predicted"/>
<name>A0A9Q0CM37_9POAL</name>
<dbReference type="EMBL" id="JAMQYH010000002">
    <property type="protein sequence ID" value="KAJ1696406.1"/>
    <property type="molecule type" value="Genomic_DNA"/>
</dbReference>
<dbReference type="Proteomes" id="UP001151287">
    <property type="component" value="Unassembled WGS sequence"/>
</dbReference>
<organism evidence="3 4">
    <name type="scientific">Rhynchospora breviuscula</name>
    <dbReference type="NCBI Taxonomy" id="2022672"/>
    <lineage>
        <taxon>Eukaryota</taxon>
        <taxon>Viridiplantae</taxon>
        <taxon>Streptophyta</taxon>
        <taxon>Embryophyta</taxon>
        <taxon>Tracheophyta</taxon>
        <taxon>Spermatophyta</taxon>
        <taxon>Magnoliopsida</taxon>
        <taxon>Liliopsida</taxon>
        <taxon>Poales</taxon>
        <taxon>Cyperaceae</taxon>
        <taxon>Cyperoideae</taxon>
        <taxon>Rhynchosporeae</taxon>
        <taxon>Rhynchospora</taxon>
    </lineage>
</organism>
<keyword evidence="4" id="KW-1185">Reference proteome</keyword>
<dbReference type="PANTHER" id="PTHR46929:SF3">
    <property type="entry name" value="MYB_SANT-LIKE DOMAIN-CONTAINING PROTEIN"/>
    <property type="match status" value="1"/>
</dbReference>
<feature type="region of interest" description="Disordered" evidence="1">
    <location>
        <begin position="198"/>
        <end position="226"/>
    </location>
</feature>
<evidence type="ECO:0000313" key="4">
    <source>
        <dbReference type="Proteomes" id="UP001151287"/>
    </source>
</evidence>
<dbReference type="InterPro" id="IPR024752">
    <property type="entry name" value="Myb/SANT-like_dom"/>
</dbReference>
<evidence type="ECO:0000313" key="3">
    <source>
        <dbReference type="EMBL" id="KAJ1696406.1"/>
    </source>
</evidence>
<feature type="domain" description="Myb/SANT-like" evidence="2">
    <location>
        <begin position="34"/>
        <end position="127"/>
    </location>
</feature>
<dbReference type="Pfam" id="PF12776">
    <property type="entry name" value="Myb_DNA-bind_3"/>
    <property type="match status" value="1"/>
</dbReference>
<dbReference type="PANTHER" id="PTHR46929">
    <property type="entry name" value="EXPRESSED PROTEIN"/>
    <property type="match status" value="1"/>
</dbReference>
<dbReference type="AlphaFoldDB" id="A0A9Q0CM37"/>